<gene>
    <name evidence="1" type="ORF">EDC54_10334</name>
</gene>
<dbReference type="EMBL" id="SMBY01000003">
    <property type="protein sequence ID" value="TCV06789.1"/>
    <property type="molecule type" value="Genomic_DNA"/>
</dbReference>
<sequence>MTSEQVDAVHHIMAIIEQRKLAETSGNGALQSQRMREKLLENTAVMIMFGSYCMRNA</sequence>
<keyword evidence="2" id="KW-1185">Reference proteome</keyword>
<proteinExistence type="predicted"/>
<dbReference type="AlphaFoldDB" id="A0A4R3VQ49"/>
<evidence type="ECO:0000313" key="1">
    <source>
        <dbReference type="EMBL" id="TCV06789.1"/>
    </source>
</evidence>
<organism evidence="1 2">
    <name type="scientific">Samsonia erythrinae</name>
    <dbReference type="NCBI Taxonomy" id="160434"/>
    <lineage>
        <taxon>Bacteria</taxon>
        <taxon>Pseudomonadati</taxon>
        <taxon>Pseudomonadota</taxon>
        <taxon>Gammaproteobacteria</taxon>
        <taxon>Enterobacterales</taxon>
        <taxon>Pectobacteriaceae</taxon>
        <taxon>Samsonia</taxon>
    </lineage>
</organism>
<dbReference type="Proteomes" id="UP000295433">
    <property type="component" value="Unassembled WGS sequence"/>
</dbReference>
<reference evidence="1 2" key="1">
    <citation type="submission" date="2019-03" db="EMBL/GenBank/DDBJ databases">
        <title>Genomic Encyclopedia of Type Strains, Phase IV (KMG-IV): sequencing the most valuable type-strain genomes for metagenomic binning, comparative biology and taxonomic classification.</title>
        <authorList>
            <person name="Goeker M."/>
        </authorList>
    </citation>
    <scope>NUCLEOTIDE SEQUENCE [LARGE SCALE GENOMIC DNA]</scope>
    <source>
        <strain evidence="1 2">DSM 16730</strain>
    </source>
</reference>
<name>A0A4R3VQ49_9GAMM</name>
<accession>A0A4R3VQ49</accession>
<comment type="caution">
    <text evidence="1">The sequence shown here is derived from an EMBL/GenBank/DDBJ whole genome shotgun (WGS) entry which is preliminary data.</text>
</comment>
<evidence type="ECO:0000313" key="2">
    <source>
        <dbReference type="Proteomes" id="UP000295433"/>
    </source>
</evidence>
<protein>
    <submittedName>
        <fullName evidence="1">Uncharacterized protein</fullName>
    </submittedName>
</protein>